<dbReference type="CDD" id="cd05246">
    <property type="entry name" value="dTDP_GD_SDR_e"/>
    <property type="match status" value="1"/>
</dbReference>
<dbReference type="Gene3D" id="3.90.25.10">
    <property type="entry name" value="UDP-galactose 4-epimerase, domain 1"/>
    <property type="match status" value="1"/>
</dbReference>
<dbReference type="Proteomes" id="UP000192445">
    <property type="component" value="Chromosome"/>
</dbReference>
<dbReference type="KEGG" id="svu:B1H20_22645"/>
<evidence type="ECO:0000256" key="8">
    <source>
        <dbReference type="RuleBase" id="RU004473"/>
    </source>
</evidence>
<proteinExistence type="inferred from homology"/>
<dbReference type="NCBIfam" id="TIGR01181">
    <property type="entry name" value="dTDP_gluc_dehyt"/>
    <property type="match status" value="1"/>
</dbReference>
<keyword evidence="6" id="KW-0520">NAD</keyword>
<organism evidence="10 11">
    <name type="scientific">Streptomyces violaceoruber</name>
    <dbReference type="NCBI Taxonomy" id="1935"/>
    <lineage>
        <taxon>Bacteria</taxon>
        <taxon>Bacillati</taxon>
        <taxon>Actinomycetota</taxon>
        <taxon>Actinomycetes</taxon>
        <taxon>Kitasatosporales</taxon>
        <taxon>Streptomycetaceae</taxon>
        <taxon>Streptomyces</taxon>
        <taxon>Streptomyces violaceoruber group</taxon>
    </lineage>
</organism>
<dbReference type="Pfam" id="PF16363">
    <property type="entry name" value="GDP_Man_Dehyd"/>
    <property type="match status" value="1"/>
</dbReference>
<dbReference type="InterPro" id="IPR005888">
    <property type="entry name" value="dTDP_Gluc_deHydtase"/>
</dbReference>
<feature type="domain" description="NAD(P)-binding" evidence="9">
    <location>
        <begin position="4"/>
        <end position="302"/>
    </location>
</feature>
<dbReference type="GO" id="GO:0008460">
    <property type="term" value="F:dTDP-glucose 4,6-dehydratase activity"/>
    <property type="evidence" value="ECO:0007669"/>
    <property type="project" value="UniProtKB-EC"/>
</dbReference>
<dbReference type="InterPro" id="IPR036291">
    <property type="entry name" value="NAD(P)-bd_dom_sf"/>
</dbReference>
<evidence type="ECO:0000256" key="3">
    <source>
        <dbReference type="ARBA" id="ARBA00008178"/>
    </source>
</evidence>
<reference evidence="10 11" key="1">
    <citation type="submission" date="2017-03" db="EMBL/GenBank/DDBJ databases">
        <title>Complete Genome Sequence of a natural compounds producer, Streptomyces violaceus S21.</title>
        <authorList>
            <person name="Zhong C."/>
            <person name="Zhao Z."/>
            <person name="Fu J."/>
            <person name="Zong G."/>
            <person name="Qin R."/>
            <person name="Cao G."/>
        </authorList>
    </citation>
    <scope>NUCLEOTIDE SEQUENCE [LARGE SCALE GENOMIC DNA]</scope>
    <source>
        <strain evidence="10 11">S21</strain>
    </source>
</reference>
<dbReference type="AlphaFoldDB" id="A0A1V0UFH4"/>
<comment type="catalytic activity">
    <reaction evidence="1 8">
        <text>dTDP-alpha-D-glucose = dTDP-4-dehydro-6-deoxy-alpha-D-glucose + H2O</text>
        <dbReference type="Rhea" id="RHEA:17221"/>
        <dbReference type="ChEBI" id="CHEBI:15377"/>
        <dbReference type="ChEBI" id="CHEBI:57477"/>
        <dbReference type="ChEBI" id="CHEBI:57649"/>
        <dbReference type="EC" id="4.2.1.46"/>
    </reaction>
</comment>
<dbReference type="Gene3D" id="3.40.50.720">
    <property type="entry name" value="NAD(P)-binding Rossmann-like Domain"/>
    <property type="match status" value="1"/>
</dbReference>
<sequence length="325" mass="36072">MRILVTGGAGFIGSYYARSLLAQKYPGAERAEVTVLDKLTYAGNTANLPMEHPRLRFVRGDVCDRRLLLDVLPGHDAVVHFAAETHVDRSLAVPDIFVRTNVGGTQNLLDCCVETGVRRVVHVSTDEVYGSIDEGAWNEEAPLLPNSPYSASKAGADLLARAYWSTHGLDLSITRCSNNYGPYQYNEKVIPSFITRLLGGLSLRLYGDGGNVREWVHVDDHCRAVHTVLCHGRPGEVYNIGGDPLSNLDLTGRLLELFDADWDRVRFVEDRKGHDRRYAVDDSKIRTELGYAPRVGLDTGLAAVAAWYRENRAWWNLAQDAVGYA</sequence>
<keyword evidence="7 8" id="KW-0456">Lyase</keyword>
<gene>
    <name evidence="10" type="ORF">B1H20_22645</name>
</gene>
<dbReference type="OrthoDB" id="9801785at2"/>
<name>A0A1V0UFH4_STRVN</name>
<evidence type="ECO:0000313" key="11">
    <source>
        <dbReference type="Proteomes" id="UP000192445"/>
    </source>
</evidence>
<dbReference type="PANTHER" id="PTHR43000">
    <property type="entry name" value="DTDP-D-GLUCOSE 4,6-DEHYDRATASE-RELATED"/>
    <property type="match status" value="1"/>
</dbReference>
<dbReference type="SUPFAM" id="SSF51735">
    <property type="entry name" value="NAD(P)-binding Rossmann-fold domains"/>
    <property type="match status" value="1"/>
</dbReference>
<evidence type="ECO:0000259" key="9">
    <source>
        <dbReference type="Pfam" id="PF16363"/>
    </source>
</evidence>
<evidence type="ECO:0000256" key="7">
    <source>
        <dbReference type="ARBA" id="ARBA00023239"/>
    </source>
</evidence>
<dbReference type="STRING" id="1935.B1H20_22645"/>
<evidence type="ECO:0000313" key="10">
    <source>
        <dbReference type="EMBL" id="ARF63867.1"/>
    </source>
</evidence>
<dbReference type="EC" id="4.2.1.46" evidence="4 8"/>
<dbReference type="EMBL" id="CP020570">
    <property type="protein sequence ID" value="ARF63867.1"/>
    <property type="molecule type" value="Genomic_DNA"/>
</dbReference>
<dbReference type="InterPro" id="IPR016040">
    <property type="entry name" value="NAD(P)-bd_dom"/>
</dbReference>
<evidence type="ECO:0000256" key="1">
    <source>
        <dbReference type="ARBA" id="ARBA00001539"/>
    </source>
</evidence>
<comment type="cofactor">
    <cofactor evidence="2 8">
        <name>NAD(+)</name>
        <dbReference type="ChEBI" id="CHEBI:57540"/>
    </cofactor>
</comment>
<accession>A0A1V0UFH4</accession>
<evidence type="ECO:0000256" key="4">
    <source>
        <dbReference type="ARBA" id="ARBA00011990"/>
    </source>
</evidence>
<evidence type="ECO:0000256" key="2">
    <source>
        <dbReference type="ARBA" id="ARBA00001911"/>
    </source>
</evidence>
<dbReference type="RefSeq" id="WP_030295113.1">
    <property type="nucleotide sequence ID" value="NZ_CP020570.1"/>
</dbReference>
<comment type="similarity">
    <text evidence="3 8">Belongs to the NAD(P)-dependent epimerase/dehydratase family. dTDP-glucose dehydratase subfamily.</text>
</comment>
<protein>
    <recommendedName>
        <fullName evidence="5 8">dTDP-glucose 4,6-dehydratase</fullName>
        <ecNumber evidence="4 8">4.2.1.46</ecNumber>
    </recommendedName>
</protein>
<evidence type="ECO:0000256" key="6">
    <source>
        <dbReference type="ARBA" id="ARBA00023027"/>
    </source>
</evidence>
<dbReference type="GO" id="GO:0009225">
    <property type="term" value="P:nucleotide-sugar metabolic process"/>
    <property type="evidence" value="ECO:0007669"/>
    <property type="project" value="InterPro"/>
</dbReference>
<evidence type="ECO:0000256" key="5">
    <source>
        <dbReference type="ARBA" id="ARBA00016977"/>
    </source>
</evidence>